<gene>
    <name evidence="2" type="ORF">AYR66_21420</name>
</gene>
<dbReference type="RefSeq" id="WP_088708516.1">
    <property type="nucleotide sequence ID" value="NZ_LSTO01000001.1"/>
</dbReference>
<dbReference type="GO" id="GO:0016301">
    <property type="term" value="F:kinase activity"/>
    <property type="evidence" value="ECO:0007669"/>
    <property type="project" value="UniProtKB-KW"/>
</dbReference>
<protein>
    <submittedName>
        <fullName evidence="2">Histidine kinase</fullName>
    </submittedName>
</protein>
<reference evidence="2 3" key="1">
    <citation type="submission" date="2016-02" db="EMBL/GenBank/DDBJ databases">
        <authorList>
            <person name="Wen L."/>
            <person name="He K."/>
            <person name="Yang H."/>
        </authorList>
    </citation>
    <scope>NUCLEOTIDE SEQUENCE [LARGE SCALE GENOMIC DNA]</scope>
    <source>
        <strain evidence="2 3">TSA40</strain>
    </source>
</reference>
<dbReference type="SUPFAM" id="SSF109604">
    <property type="entry name" value="HD-domain/PDEase-like"/>
    <property type="match status" value="1"/>
</dbReference>
<comment type="caution">
    <text evidence="2">The sequence shown here is derived from an EMBL/GenBank/DDBJ whole genome shotgun (WGS) entry which is preliminary data.</text>
</comment>
<evidence type="ECO:0000313" key="3">
    <source>
        <dbReference type="Proteomes" id="UP000197535"/>
    </source>
</evidence>
<name>A0A254TGL0_9BURK</name>
<evidence type="ECO:0000259" key="1">
    <source>
        <dbReference type="PROSITE" id="PS51833"/>
    </source>
</evidence>
<keyword evidence="3" id="KW-1185">Reference proteome</keyword>
<accession>A0A254TGL0</accession>
<dbReference type="InterPro" id="IPR052340">
    <property type="entry name" value="RNase_Y/CdgJ"/>
</dbReference>
<dbReference type="AlphaFoldDB" id="A0A254TGL0"/>
<proteinExistence type="predicted"/>
<sequence>MTTPLSGIDSWARHLSEKDPPVLRHTAHAIAAAQERIDRINVREIADIVLHDPMMTARVLRFSAAHRGRRQLQDLSTVEHAVMMLGVEPFFHHFSRFDVIEEHLKSQALLGLLQVIRRAQRASHYALEWATWRCDLNSEEVAIAALLHDLGEMLVWCHAPEQALQIQALQKADPSMRSADAQAKVLGFPMHELQTMVCRTWELPELLLTLMDDDASDKPRVKNVKLAVDLARHTAHGWDDPALPDDFAAIATLMNIDEETLHVRLGLKKPGEDAQGEEC</sequence>
<dbReference type="EMBL" id="LSTO01000001">
    <property type="protein sequence ID" value="OWW21665.1"/>
    <property type="molecule type" value="Genomic_DNA"/>
</dbReference>
<dbReference type="Pfam" id="PF08668">
    <property type="entry name" value="HDOD"/>
    <property type="match status" value="1"/>
</dbReference>
<keyword evidence="2" id="KW-0808">Transferase</keyword>
<evidence type="ECO:0000313" key="2">
    <source>
        <dbReference type="EMBL" id="OWW21665.1"/>
    </source>
</evidence>
<dbReference type="PROSITE" id="PS51833">
    <property type="entry name" value="HDOD"/>
    <property type="match status" value="1"/>
</dbReference>
<dbReference type="InterPro" id="IPR013976">
    <property type="entry name" value="HDOD"/>
</dbReference>
<dbReference type="Proteomes" id="UP000197535">
    <property type="component" value="Unassembled WGS sequence"/>
</dbReference>
<keyword evidence="2" id="KW-0418">Kinase</keyword>
<dbReference type="PANTHER" id="PTHR33525">
    <property type="match status" value="1"/>
</dbReference>
<feature type="domain" description="HDOD" evidence="1">
    <location>
        <begin position="20"/>
        <end position="217"/>
    </location>
</feature>
<dbReference type="Gene3D" id="1.10.3210.10">
    <property type="entry name" value="Hypothetical protein af1432"/>
    <property type="match status" value="1"/>
</dbReference>
<organism evidence="2 3">
    <name type="scientific">Noviherbaspirillum denitrificans</name>
    <dbReference type="NCBI Taxonomy" id="1968433"/>
    <lineage>
        <taxon>Bacteria</taxon>
        <taxon>Pseudomonadati</taxon>
        <taxon>Pseudomonadota</taxon>
        <taxon>Betaproteobacteria</taxon>
        <taxon>Burkholderiales</taxon>
        <taxon>Oxalobacteraceae</taxon>
        <taxon>Noviherbaspirillum</taxon>
    </lineage>
</organism>
<dbReference type="PANTHER" id="PTHR33525:SF3">
    <property type="entry name" value="RIBONUCLEASE Y"/>
    <property type="match status" value="1"/>
</dbReference>